<gene>
    <name evidence="2" type="ORF">Rmf_06090</name>
</gene>
<evidence type="ECO:0000313" key="3">
    <source>
        <dbReference type="Proteomes" id="UP000831327"/>
    </source>
</evidence>
<organism evidence="2 3">
    <name type="scientific">Roseomonas fluvialis</name>
    <dbReference type="NCBI Taxonomy" id="1750527"/>
    <lineage>
        <taxon>Bacteria</taxon>
        <taxon>Pseudomonadati</taxon>
        <taxon>Pseudomonadota</taxon>
        <taxon>Alphaproteobacteria</taxon>
        <taxon>Acetobacterales</taxon>
        <taxon>Roseomonadaceae</taxon>
        <taxon>Roseomonas</taxon>
    </lineage>
</organism>
<evidence type="ECO:0000259" key="1">
    <source>
        <dbReference type="Pfam" id="PF00144"/>
    </source>
</evidence>
<dbReference type="EMBL" id="AP025637">
    <property type="protein sequence ID" value="BDG70680.1"/>
    <property type="molecule type" value="Genomic_DNA"/>
</dbReference>
<dbReference type="InterPro" id="IPR012338">
    <property type="entry name" value="Beta-lactam/transpept-like"/>
</dbReference>
<evidence type="ECO:0000313" key="2">
    <source>
        <dbReference type="EMBL" id="BDG70680.1"/>
    </source>
</evidence>
<dbReference type="PANTHER" id="PTHR46825">
    <property type="entry name" value="D-ALANYL-D-ALANINE-CARBOXYPEPTIDASE/ENDOPEPTIDASE AMPH"/>
    <property type="match status" value="1"/>
</dbReference>
<name>A0ABN6NXB1_9PROT</name>
<protein>
    <recommendedName>
        <fullName evidence="1">Beta-lactamase-related domain-containing protein</fullName>
    </recommendedName>
</protein>
<dbReference type="InterPro" id="IPR050491">
    <property type="entry name" value="AmpC-like"/>
</dbReference>
<dbReference type="Proteomes" id="UP000831327">
    <property type="component" value="Chromosome"/>
</dbReference>
<dbReference type="Gene3D" id="3.40.710.10">
    <property type="entry name" value="DD-peptidase/beta-lactamase superfamily"/>
    <property type="match status" value="1"/>
</dbReference>
<dbReference type="InterPro" id="IPR001466">
    <property type="entry name" value="Beta-lactam-related"/>
</dbReference>
<dbReference type="Pfam" id="PF00144">
    <property type="entry name" value="Beta-lactamase"/>
    <property type="match status" value="1"/>
</dbReference>
<proteinExistence type="predicted"/>
<dbReference type="PANTHER" id="PTHR46825:SF9">
    <property type="entry name" value="BETA-LACTAMASE-RELATED DOMAIN-CONTAINING PROTEIN"/>
    <property type="match status" value="1"/>
</dbReference>
<keyword evidence="3" id="KW-1185">Reference proteome</keyword>
<accession>A0ABN6NXB1</accession>
<sequence>MIGTAALLATTQAVAQPPPASLDATLRPTLARFGLPAVAGAVVLQGRVVAAGAVGTRRAGADIPVTLTDRFHIGSCTKAFTALLAGILVEAGRIRWDSSVGEAFPDLRAGMDSGLAGVTLAQLLSHTGGVSPDDDAIIRVLLAAYGEDSLNLDAMRRWVIGQLRTRPLASAPGTRFAYANLGYMIAGAMLEAAAGATWEELVLARIAGPLGLAGAGIGPQSTMGRVDAPLGHVVRPDGSLLAMLAGPNGDVPAVYGPAGAAHLSILDFAAWAGWHAGAGRRGPALVGGETLRRLHTRVVEMPARPDAAPGTPSGGAYGLGWGFIEMPFSRGEVMLHTGSNSMNLAMVMVQPSRDFAVVVATNRPDGRADEALKALQEALFREFAPAG</sequence>
<reference evidence="2 3" key="1">
    <citation type="journal article" date="2016" name="Microbes Environ.">
        <title>Phylogenetically diverse aerobic anoxygenic phototrophic bacteria isolated from epilithic biofilms in Tama river, Japan.</title>
        <authorList>
            <person name="Hirose S."/>
            <person name="Matsuura K."/>
            <person name="Haruta S."/>
        </authorList>
    </citation>
    <scope>NUCLEOTIDE SEQUENCE [LARGE SCALE GENOMIC DNA]</scope>
    <source>
        <strain evidence="2 3">S08</strain>
    </source>
</reference>
<dbReference type="SUPFAM" id="SSF56601">
    <property type="entry name" value="beta-lactamase/transpeptidase-like"/>
    <property type="match status" value="1"/>
</dbReference>
<feature type="domain" description="Beta-lactamase-related" evidence="1">
    <location>
        <begin position="22"/>
        <end position="376"/>
    </location>
</feature>